<sequence>MRDGQGTGRRIVPKLRTTLFAAGGILTAGALIVVGTSLASALSSGASFRTATAESATVTETVNANGTVASATRRDLAFQTGGTVERVRVSVGDTVAAGDTLAVLDRSELEEAIADAEQAVADAEQTLAEHQEAQATGTTDTSATVSSSTAVSSTAVSNMTTSNTVISNAVASNAAVRKSAVQNTAATVDPAVTEARTKVTDAQEAMLTEYTRVQGEIDTTDGLIATASETCRVFLHAALAAGDDDSSGGDGSGGAAEDPGTDPGTAAGMTLEEAQAALAACQAEITTVQAAQVSIGEGQQRVQDLAAELDDAVDDLLAALETDDGSTSGGSGSGDDDSDAGERPSGGDSGGETPGGASGGASDGSAPGGGSSDSAAGGSTATITAEQLLADQAAIAAAEAELKIARAQLALAELTSPVDGRVAAVSLAEGNDVTAGSDSSIITVIGEDGYLVETTVSLTDIGKLEVGQTGDVAVAATGTAYPGEVSSIGVIDQSSTGTPAFSVTVALDTGEDELLNGGSARLGIETAVAESVLTVPTSAVHRNGNVATVNVLRDGESTAVGVETGAVGAERTEIRSGIDPGTTVILADLAAAIDGGESDAGSGGLTGLSGSGVGAGAGPGGGSFPGGGSMPGPPSGGFPGQ</sequence>
<comment type="caution">
    <text evidence="5">The sequence shown here is derived from an EMBL/GenBank/DDBJ whole genome shotgun (WGS) entry which is preliminary data.</text>
</comment>
<organism evidence="5 6">
    <name type="scientific">Leucobacter soli</name>
    <dbReference type="NCBI Taxonomy" id="2812850"/>
    <lineage>
        <taxon>Bacteria</taxon>
        <taxon>Bacillati</taxon>
        <taxon>Actinomycetota</taxon>
        <taxon>Actinomycetes</taxon>
        <taxon>Micrococcales</taxon>
        <taxon>Microbacteriaceae</taxon>
        <taxon>Leucobacter</taxon>
    </lineage>
</organism>
<name>A0A916NGR3_9MICO</name>
<keyword evidence="6" id="KW-1185">Reference proteome</keyword>
<reference evidence="5" key="1">
    <citation type="submission" date="2021-06" db="EMBL/GenBank/DDBJ databases">
        <authorList>
            <person name="Criscuolo A."/>
        </authorList>
    </citation>
    <scope>NUCLEOTIDE SEQUENCE</scope>
    <source>
        <strain evidence="5">CIP111803</strain>
    </source>
</reference>
<feature type="compositionally biased region" description="Gly residues" evidence="2">
    <location>
        <begin position="613"/>
        <end position="630"/>
    </location>
</feature>
<feature type="region of interest" description="Disordered" evidence="2">
    <location>
        <begin position="243"/>
        <end position="267"/>
    </location>
</feature>
<keyword evidence="1" id="KW-0175">Coiled coil</keyword>
<dbReference type="GO" id="GO:0015562">
    <property type="term" value="F:efflux transmembrane transporter activity"/>
    <property type="evidence" value="ECO:0007669"/>
    <property type="project" value="TreeGrafter"/>
</dbReference>
<evidence type="ECO:0000256" key="2">
    <source>
        <dbReference type="SAM" id="MobiDB-lite"/>
    </source>
</evidence>
<feature type="compositionally biased region" description="Gly residues" evidence="2">
    <location>
        <begin position="347"/>
        <end position="371"/>
    </location>
</feature>
<feature type="compositionally biased region" description="Pro residues" evidence="2">
    <location>
        <begin position="631"/>
        <end position="641"/>
    </location>
</feature>
<dbReference type="EMBL" id="CAJVAP010000011">
    <property type="protein sequence ID" value="CAG7609516.1"/>
    <property type="molecule type" value="Genomic_DNA"/>
</dbReference>
<feature type="coiled-coil region" evidence="1">
    <location>
        <begin position="106"/>
        <end position="136"/>
    </location>
</feature>
<evidence type="ECO:0000256" key="1">
    <source>
        <dbReference type="SAM" id="Coils"/>
    </source>
</evidence>
<evidence type="ECO:0000313" key="6">
    <source>
        <dbReference type="Proteomes" id="UP000693892"/>
    </source>
</evidence>
<evidence type="ECO:0000256" key="3">
    <source>
        <dbReference type="SAM" id="Phobius"/>
    </source>
</evidence>
<feature type="domain" description="Multidrug resistance protein MdtA-like barrel-sandwich hybrid" evidence="4">
    <location>
        <begin position="79"/>
        <end position="444"/>
    </location>
</feature>
<dbReference type="PANTHER" id="PTHR30469:SF33">
    <property type="entry name" value="SLR1207 PROTEIN"/>
    <property type="match status" value="1"/>
</dbReference>
<keyword evidence="3" id="KW-1133">Transmembrane helix</keyword>
<feature type="region of interest" description="Disordered" evidence="2">
    <location>
        <begin position="613"/>
        <end position="641"/>
    </location>
</feature>
<accession>A0A916NGR3</accession>
<feature type="transmembrane region" description="Helical" evidence="3">
    <location>
        <begin position="20"/>
        <end position="42"/>
    </location>
</feature>
<gene>
    <name evidence="5" type="ORF">LEUCIP111803_01213</name>
</gene>
<dbReference type="InterPro" id="IPR058625">
    <property type="entry name" value="MdtA-like_BSH"/>
</dbReference>
<protein>
    <recommendedName>
        <fullName evidence="4">Multidrug resistance protein MdtA-like barrel-sandwich hybrid domain-containing protein</fullName>
    </recommendedName>
</protein>
<dbReference type="AlphaFoldDB" id="A0A916NGR3"/>
<proteinExistence type="predicted"/>
<evidence type="ECO:0000313" key="5">
    <source>
        <dbReference type="EMBL" id="CAG7609516.1"/>
    </source>
</evidence>
<feature type="region of interest" description="Disordered" evidence="2">
    <location>
        <begin position="320"/>
        <end position="378"/>
    </location>
</feature>
<keyword evidence="3" id="KW-0812">Transmembrane</keyword>
<dbReference type="Pfam" id="PF25917">
    <property type="entry name" value="BSH_RND"/>
    <property type="match status" value="1"/>
</dbReference>
<evidence type="ECO:0000259" key="4">
    <source>
        <dbReference type="Pfam" id="PF25917"/>
    </source>
</evidence>
<dbReference type="GO" id="GO:1990281">
    <property type="term" value="C:efflux pump complex"/>
    <property type="evidence" value="ECO:0007669"/>
    <property type="project" value="TreeGrafter"/>
</dbReference>
<dbReference type="Proteomes" id="UP000693892">
    <property type="component" value="Unassembled WGS sequence"/>
</dbReference>
<dbReference type="PANTHER" id="PTHR30469">
    <property type="entry name" value="MULTIDRUG RESISTANCE PROTEIN MDTA"/>
    <property type="match status" value="1"/>
</dbReference>
<keyword evidence="3" id="KW-0472">Membrane</keyword>
<dbReference type="RefSeq" id="WP_218114829.1">
    <property type="nucleotide sequence ID" value="NZ_CAJVAP010000011.1"/>
</dbReference>